<sequence length="85" mass="10287">MKNLQSLDIKKIVTAITSIVETLFIYQYRDFLIIICSYSYQDTRPKKKEALLKIKHFIFNSYVFTFFNTFQKKQLFLKSLTKKKF</sequence>
<dbReference type="RefSeq" id="WP_013070803.1">
    <property type="nucleotide sequence ID" value="NZ_CALFQJ010000251.1"/>
</dbReference>
<comment type="caution">
    <text evidence="1">The sequence shown here is derived from an EMBL/GenBank/DDBJ whole genome shotgun (WGS) entry which is preliminary data.</text>
</comment>
<dbReference type="Proteomes" id="UP000264330">
    <property type="component" value="Unassembled WGS sequence"/>
</dbReference>
<proteinExistence type="predicted"/>
<name>A0A3D5J6P7_9FLAO</name>
<protein>
    <submittedName>
        <fullName evidence="1">Uncharacterized protein</fullName>
    </submittedName>
</protein>
<reference evidence="1 2" key="1">
    <citation type="journal article" date="2018" name="Nat. Biotechnol.">
        <title>A standardized bacterial taxonomy based on genome phylogeny substantially revises the tree of life.</title>
        <authorList>
            <person name="Parks D.H."/>
            <person name="Chuvochina M."/>
            <person name="Waite D.W."/>
            <person name="Rinke C."/>
            <person name="Skarshewski A."/>
            <person name="Chaumeil P.A."/>
            <person name="Hugenholtz P."/>
        </authorList>
    </citation>
    <scope>NUCLEOTIDE SEQUENCE [LARGE SCALE GENOMIC DNA]</scope>
    <source>
        <strain evidence="1">UBA9359</strain>
    </source>
</reference>
<dbReference type="EMBL" id="DPMF01000461">
    <property type="protein sequence ID" value="HCV83368.1"/>
    <property type="molecule type" value="Genomic_DNA"/>
</dbReference>
<evidence type="ECO:0000313" key="2">
    <source>
        <dbReference type="Proteomes" id="UP000264330"/>
    </source>
</evidence>
<evidence type="ECO:0000313" key="1">
    <source>
        <dbReference type="EMBL" id="HCV83368.1"/>
    </source>
</evidence>
<organism evidence="1 2">
    <name type="scientific">Zunongwangia profunda</name>
    <dbReference type="NCBI Taxonomy" id="398743"/>
    <lineage>
        <taxon>Bacteria</taxon>
        <taxon>Pseudomonadati</taxon>
        <taxon>Bacteroidota</taxon>
        <taxon>Flavobacteriia</taxon>
        <taxon>Flavobacteriales</taxon>
        <taxon>Flavobacteriaceae</taxon>
        <taxon>Zunongwangia</taxon>
    </lineage>
</organism>
<gene>
    <name evidence="1" type="ORF">DGQ38_20210</name>
</gene>
<dbReference type="AlphaFoldDB" id="A0A3D5J6P7"/>
<accession>A0A3D5J6P7</accession>